<dbReference type="PANTHER" id="PTHR37294">
    <property type="entry name" value="3'-5' EXORIBONUCLEASE YHAM"/>
    <property type="match status" value="1"/>
</dbReference>
<organism evidence="3">
    <name type="scientific">Clostridium paraputrificum</name>
    <dbReference type="NCBI Taxonomy" id="29363"/>
    <lineage>
        <taxon>Bacteria</taxon>
        <taxon>Bacillati</taxon>
        <taxon>Bacillota</taxon>
        <taxon>Clostridia</taxon>
        <taxon>Eubacteriales</taxon>
        <taxon>Clostridiaceae</taxon>
        <taxon>Clostridium</taxon>
    </lineage>
</organism>
<protein>
    <submittedName>
        <fullName evidence="3">3'-5' exoribonuclease YhaM</fullName>
        <ecNumber evidence="3">3.1.-.-</ecNumber>
    </submittedName>
</protein>
<sequence length="314" mass="34928">MKLSIAEINKLPLNTKVEGALFVKASNVDYVKKFVSMKLSDGELEIDAKMWKSVDAPEKGSVIDIKAATNEYNDVRNIIVNSYTPSDLGRMDFVNPGPVGIDSLKSSFEKLLSSIEHEDLCSFVMRCYEPILGNITSCPAAVGHHHVYPTGTFHHTIEVTELARYSALVMGKYRSCSANVDLVIAGALLHDIGKYYCYTYNDGVPEMTDLGKNLDHIAVGQRVLDRTAIELGLIDKTWYSDLLHIVLAHHGKLEYGSPVAPNSVEAYIVSEADMISSQVQAMQSEIDKLNVMDMEWSDKKSFKFGTFLHARKEL</sequence>
<name>A0A6N3F3B6_9CLOT</name>
<dbReference type="InterPro" id="IPR003607">
    <property type="entry name" value="HD/PDEase_dom"/>
</dbReference>
<dbReference type="NCBIfam" id="TIGR00277">
    <property type="entry name" value="HDIG"/>
    <property type="match status" value="1"/>
</dbReference>
<dbReference type="EC" id="3.1.-.-" evidence="3"/>
<dbReference type="PANTHER" id="PTHR37294:SF1">
    <property type="entry name" value="3'-5' EXORIBONUCLEASE YHAM"/>
    <property type="match status" value="1"/>
</dbReference>
<evidence type="ECO:0000313" key="3">
    <source>
        <dbReference type="EMBL" id="VYU46461.1"/>
    </source>
</evidence>
<dbReference type="Pfam" id="PF01966">
    <property type="entry name" value="HD"/>
    <property type="match status" value="1"/>
</dbReference>
<evidence type="ECO:0000259" key="2">
    <source>
        <dbReference type="PROSITE" id="PS51831"/>
    </source>
</evidence>
<dbReference type="GO" id="GO:0031125">
    <property type="term" value="P:rRNA 3'-end processing"/>
    <property type="evidence" value="ECO:0007669"/>
    <property type="project" value="TreeGrafter"/>
</dbReference>
<accession>A0A6N3F3B6</accession>
<reference evidence="3" key="1">
    <citation type="submission" date="2019-11" db="EMBL/GenBank/DDBJ databases">
        <authorList>
            <person name="Feng L."/>
        </authorList>
    </citation>
    <scope>NUCLEOTIDE SEQUENCE</scope>
    <source>
        <strain evidence="3">CParaputrificumLFYP93</strain>
    </source>
</reference>
<dbReference type="Gene3D" id="1.10.3210.10">
    <property type="entry name" value="Hypothetical protein af1432"/>
    <property type="match status" value="1"/>
</dbReference>
<dbReference type="SMART" id="SM00471">
    <property type="entry name" value="HDc"/>
    <property type="match status" value="1"/>
</dbReference>
<dbReference type="InterPro" id="IPR006675">
    <property type="entry name" value="HDIG_dom"/>
</dbReference>
<dbReference type="AlphaFoldDB" id="A0A6N3F3B6"/>
<dbReference type="SUPFAM" id="SSF109604">
    <property type="entry name" value="HD-domain/PDEase-like"/>
    <property type="match status" value="1"/>
</dbReference>
<dbReference type="EMBL" id="CACRTV010000057">
    <property type="protein sequence ID" value="VYU46461.1"/>
    <property type="molecule type" value="Genomic_DNA"/>
</dbReference>
<gene>
    <name evidence="3" type="primary">yhaM_2</name>
    <name evidence="3" type="ORF">CPLFYP93_02369</name>
</gene>
<dbReference type="PROSITE" id="PS51831">
    <property type="entry name" value="HD"/>
    <property type="match status" value="1"/>
</dbReference>
<evidence type="ECO:0000256" key="1">
    <source>
        <dbReference type="ARBA" id="ARBA00022801"/>
    </source>
</evidence>
<dbReference type="InterPro" id="IPR006674">
    <property type="entry name" value="HD_domain"/>
</dbReference>
<dbReference type="RefSeq" id="WP_156561738.1">
    <property type="nucleotide sequence ID" value="NZ_CACRTV010000057.1"/>
</dbReference>
<dbReference type="GO" id="GO:0016787">
    <property type="term" value="F:hydrolase activity"/>
    <property type="evidence" value="ECO:0007669"/>
    <property type="project" value="UniProtKB-KW"/>
</dbReference>
<dbReference type="CDD" id="cd00077">
    <property type="entry name" value="HDc"/>
    <property type="match status" value="1"/>
</dbReference>
<feature type="domain" description="HD" evidence="2">
    <location>
        <begin position="152"/>
        <end position="278"/>
    </location>
</feature>
<proteinExistence type="predicted"/>
<keyword evidence="1 3" id="KW-0378">Hydrolase</keyword>
<dbReference type="InterPro" id="IPR050798">
    <property type="entry name" value="YhaM_exoribonuc/phosphodiest"/>
</dbReference>